<dbReference type="PANTHER" id="PTHR43177:SF3">
    <property type="entry name" value="PROTEIN NRFC HOMOLOG"/>
    <property type="match status" value="1"/>
</dbReference>
<dbReference type="Gene3D" id="3.30.70.20">
    <property type="match status" value="2"/>
</dbReference>
<evidence type="ECO:0000259" key="5">
    <source>
        <dbReference type="PROSITE" id="PS51379"/>
    </source>
</evidence>
<evidence type="ECO:0000313" key="7">
    <source>
        <dbReference type="Proteomes" id="UP000594121"/>
    </source>
</evidence>
<dbReference type="RefSeq" id="WP_192818830.1">
    <property type="nucleotide sequence ID" value="NZ_CP062310.1"/>
</dbReference>
<name>A0A7L9FGB4_9CREN</name>
<dbReference type="InterPro" id="IPR017896">
    <property type="entry name" value="4Fe4S_Fe-S-bd"/>
</dbReference>
<dbReference type="GO" id="GO:0046872">
    <property type="term" value="F:metal ion binding"/>
    <property type="evidence" value="ECO:0007669"/>
    <property type="project" value="UniProtKB-KW"/>
</dbReference>
<keyword evidence="2" id="KW-0479">Metal-binding</keyword>
<protein>
    <submittedName>
        <fullName evidence="6">4Fe-4S dicluster domain-containing protein</fullName>
    </submittedName>
</protein>
<dbReference type="Pfam" id="PF12797">
    <property type="entry name" value="Fer4_2"/>
    <property type="match status" value="1"/>
</dbReference>
<dbReference type="InParanoid" id="A0A7L9FGB4"/>
<dbReference type="GO" id="GO:0016491">
    <property type="term" value="F:oxidoreductase activity"/>
    <property type="evidence" value="ECO:0007669"/>
    <property type="project" value="UniProtKB-ARBA"/>
</dbReference>
<proteinExistence type="predicted"/>
<evidence type="ECO:0000256" key="2">
    <source>
        <dbReference type="ARBA" id="ARBA00022723"/>
    </source>
</evidence>
<dbReference type="InterPro" id="IPR017900">
    <property type="entry name" value="4Fe4S_Fe_S_CS"/>
</dbReference>
<accession>A0A7L9FGB4</accession>
<keyword evidence="1" id="KW-0004">4Fe-4S</keyword>
<dbReference type="GeneID" id="59150023"/>
<dbReference type="CDD" id="cd10551">
    <property type="entry name" value="PsrB"/>
    <property type="match status" value="1"/>
</dbReference>
<keyword evidence="3" id="KW-0408">Iron</keyword>
<dbReference type="KEGG" id="thel:IG193_08965"/>
<dbReference type="PROSITE" id="PS00198">
    <property type="entry name" value="4FE4S_FER_1"/>
    <property type="match status" value="1"/>
</dbReference>
<dbReference type="PROSITE" id="PS51379">
    <property type="entry name" value="4FE4S_FER_2"/>
    <property type="match status" value="2"/>
</dbReference>
<dbReference type="Pfam" id="PF13247">
    <property type="entry name" value="Fer4_11"/>
    <property type="match status" value="1"/>
</dbReference>
<dbReference type="InterPro" id="IPR050954">
    <property type="entry name" value="ET_IronSulfur_Cluster-Binding"/>
</dbReference>
<dbReference type="AlphaFoldDB" id="A0A7L9FGB4"/>
<reference evidence="6 7" key="1">
    <citation type="submission" date="2020-10" db="EMBL/GenBank/DDBJ databases">
        <title>Thermofilum lucidum 3507LT sp. nov. a novel member of Thermofilaceae family isolated from Chile hot spring, and proposal of description order Thermofilales.</title>
        <authorList>
            <person name="Zayulina K.S."/>
            <person name="Elcheninov A.G."/>
            <person name="Toshchakov S.V."/>
            <person name="Kublanov I.V."/>
        </authorList>
    </citation>
    <scope>NUCLEOTIDE SEQUENCE [LARGE SCALE GENOMIC DNA]</scope>
    <source>
        <strain evidence="6 7">3507LT</strain>
    </source>
</reference>
<dbReference type="GO" id="GO:0051539">
    <property type="term" value="F:4 iron, 4 sulfur cluster binding"/>
    <property type="evidence" value="ECO:0007669"/>
    <property type="project" value="UniProtKB-KW"/>
</dbReference>
<evidence type="ECO:0000256" key="1">
    <source>
        <dbReference type="ARBA" id="ARBA00022485"/>
    </source>
</evidence>
<dbReference type="Proteomes" id="UP000594121">
    <property type="component" value="Chromosome"/>
</dbReference>
<evidence type="ECO:0000256" key="3">
    <source>
        <dbReference type="ARBA" id="ARBA00023004"/>
    </source>
</evidence>
<keyword evidence="4" id="KW-0411">Iron-sulfur</keyword>
<evidence type="ECO:0000256" key="4">
    <source>
        <dbReference type="ARBA" id="ARBA00023014"/>
    </source>
</evidence>
<feature type="domain" description="4Fe-4S ferredoxin-type" evidence="5">
    <location>
        <begin position="4"/>
        <end position="33"/>
    </location>
</feature>
<dbReference type="EMBL" id="CP062310">
    <property type="protein sequence ID" value="QOJ78858.1"/>
    <property type="molecule type" value="Genomic_DNA"/>
</dbReference>
<feature type="domain" description="4Fe-4S ferredoxin-type" evidence="5">
    <location>
        <begin position="95"/>
        <end position="124"/>
    </location>
</feature>
<sequence length="198" mass="21795">MARYGMVIDLNKCIGCGACVMACIAENRREQALKAVSEGLKALENFKKRTYITTHIAGTYPNVGMYYLHMICQHCENPPCVSVCPTGASYQTKEGVVLVDKSKCIGCEYCVQACPYGARFWDSYIRSIDKCTFCIHRVSAGELPACVSTCPTGARMFGDLDNPASEVSRVVATGSAVAFKKEEGTKPKVFYVLPMRRR</sequence>
<dbReference type="PANTHER" id="PTHR43177">
    <property type="entry name" value="PROTEIN NRFC"/>
    <property type="match status" value="1"/>
</dbReference>
<evidence type="ECO:0000313" key="6">
    <source>
        <dbReference type="EMBL" id="QOJ78858.1"/>
    </source>
</evidence>
<organism evidence="6 7">
    <name type="scientific">Infirmifilum lucidum</name>
    <dbReference type="NCBI Taxonomy" id="2776706"/>
    <lineage>
        <taxon>Archaea</taxon>
        <taxon>Thermoproteota</taxon>
        <taxon>Thermoprotei</taxon>
        <taxon>Thermofilales</taxon>
        <taxon>Thermofilaceae</taxon>
        <taxon>Infirmifilum</taxon>
    </lineage>
</organism>
<dbReference type="SUPFAM" id="SSF54862">
    <property type="entry name" value="4Fe-4S ferredoxins"/>
    <property type="match status" value="1"/>
</dbReference>
<gene>
    <name evidence="6" type="ORF">IG193_08965</name>
</gene>
<keyword evidence="7" id="KW-1185">Reference proteome</keyword>